<dbReference type="RefSeq" id="WP_055674035.1">
    <property type="nucleotide sequence ID" value="NZ_CXWD01000034.1"/>
</dbReference>
<dbReference type="Proteomes" id="UP000053235">
    <property type="component" value="Unassembled WGS sequence"/>
</dbReference>
<dbReference type="EMBL" id="CXWD01000034">
    <property type="protein sequence ID" value="CTQ77384.1"/>
    <property type="molecule type" value="Genomic_DNA"/>
</dbReference>
<gene>
    <name evidence="1" type="ORF">LAX5112_04891</name>
</gene>
<reference evidence="2" key="1">
    <citation type="submission" date="2015-07" db="EMBL/GenBank/DDBJ databases">
        <authorList>
            <person name="Rodrigo-Torres Lidia"/>
            <person name="Arahal R.David."/>
        </authorList>
    </citation>
    <scope>NUCLEOTIDE SEQUENCE [LARGE SCALE GENOMIC DNA]</scope>
    <source>
        <strain evidence="2">CECT 5112</strain>
    </source>
</reference>
<dbReference type="AlphaFoldDB" id="A0A0M7AUX2"/>
<protein>
    <submittedName>
        <fullName evidence="1">Uncharacterized protein</fullName>
    </submittedName>
</protein>
<accession>A0A0M7AUX2</accession>
<dbReference type="OrthoDB" id="9800901at2"/>
<keyword evidence="2" id="KW-1185">Reference proteome</keyword>
<evidence type="ECO:0000313" key="1">
    <source>
        <dbReference type="EMBL" id="CTQ77384.1"/>
    </source>
</evidence>
<dbReference type="STRING" id="388408.LAX5112_04891"/>
<name>A0A0M7AUX2_9HYPH</name>
<organism evidence="1 2">
    <name type="scientific">Roseibium alexandrii</name>
    <dbReference type="NCBI Taxonomy" id="388408"/>
    <lineage>
        <taxon>Bacteria</taxon>
        <taxon>Pseudomonadati</taxon>
        <taxon>Pseudomonadota</taxon>
        <taxon>Alphaproteobacteria</taxon>
        <taxon>Hyphomicrobiales</taxon>
        <taxon>Stappiaceae</taxon>
        <taxon>Roseibium</taxon>
    </lineage>
</organism>
<proteinExistence type="predicted"/>
<sequence>MATKQNSEISARERFELYCADYGKTLDPSDQILDVIINAGSQLGFIFGQETADKFMGELLENVFDSHGSEISSAELKWQEFAWKYRQTIATELPGGTSMFWLIAYAKFGIVLDGGRNIDELQKSISNAIKQIEKFHATCITPPWQDDQEDVIQTIVSWSSGRHALDNGQPIEPSGLALLADVNERTVKNLMAKKQEGLRNKNGKVEHGEAVEWLESKKNYWNSVWMSQDFNEDAEIAAESEEQFVFVPVTRDGSIFHPGLIDKIGFRVGPKDKQSDCETYEEALQKLQTMPKPYWSRKNANGMRVVLSGIRWERLSLSELKKFEDDPERRLQATL</sequence>
<evidence type="ECO:0000313" key="2">
    <source>
        <dbReference type="Proteomes" id="UP000053235"/>
    </source>
</evidence>